<feature type="region of interest" description="Disordered" evidence="1">
    <location>
        <begin position="104"/>
        <end position="177"/>
    </location>
</feature>
<dbReference type="AlphaFoldDB" id="A0A0D0BB26"/>
<dbReference type="HOGENOM" id="CLU_132760_0_0_1"/>
<dbReference type="Proteomes" id="UP000053593">
    <property type="component" value="Unassembled WGS sequence"/>
</dbReference>
<proteinExistence type="predicted"/>
<organism evidence="2 3">
    <name type="scientific">Collybiopsis luxurians FD-317 M1</name>
    <dbReference type="NCBI Taxonomy" id="944289"/>
    <lineage>
        <taxon>Eukaryota</taxon>
        <taxon>Fungi</taxon>
        <taxon>Dikarya</taxon>
        <taxon>Basidiomycota</taxon>
        <taxon>Agaricomycotina</taxon>
        <taxon>Agaricomycetes</taxon>
        <taxon>Agaricomycetidae</taxon>
        <taxon>Agaricales</taxon>
        <taxon>Marasmiineae</taxon>
        <taxon>Omphalotaceae</taxon>
        <taxon>Collybiopsis</taxon>
        <taxon>Collybiopsis luxurians</taxon>
    </lineage>
</organism>
<feature type="compositionally biased region" description="Low complexity" evidence="1">
    <location>
        <begin position="106"/>
        <end position="115"/>
    </location>
</feature>
<feature type="compositionally biased region" description="Basic residues" evidence="1">
    <location>
        <begin position="168"/>
        <end position="177"/>
    </location>
</feature>
<evidence type="ECO:0000256" key="1">
    <source>
        <dbReference type="SAM" id="MobiDB-lite"/>
    </source>
</evidence>
<reference evidence="2 3" key="1">
    <citation type="submission" date="2014-04" db="EMBL/GenBank/DDBJ databases">
        <title>Evolutionary Origins and Diversification of the Mycorrhizal Mutualists.</title>
        <authorList>
            <consortium name="DOE Joint Genome Institute"/>
            <consortium name="Mycorrhizal Genomics Consortium"/>
            <person name="Kohler A."/>
            <person name="Kuo A."/>
            <person name="Nagy L.G."/>
            <person name="Floudas D."/>
            <person name="Copeland A."/>
            <person name="Barry K.W."/>
            <person name="Cichocki N."/>
            <person name="Veneault-Fourrey C."/>
            <person name="LaButti K."/>
            <person name="Lindquist E.A."/>
            <person name="Lipzen A."/>
            <person name="Lundell T."/>
            <person name="Morin E."/>
            <person name="Murat C."/>
            <person name="Riley R."/>
            <person name="Ohm R."/>
            <person name="Sun H."/>
            <person name="Tunlid A."/>
            <person name="Henrissat B."/>
            <person name="Grigoriev I.V."/>
            <person name="Hibbett D.S."/>
            <person name="Martin F."/>
        </authorList>
    </citation>
    <scope>NUCLEOTIDE SEQUENCE [LARGE SCALE GENOMIC DNA]</scope>
    <source>
        <strain evidence="2 3">FD-317 M1</strain>
    </source>
</reference>
<dbReference type="EMBL" id="KN834773">
    <property type="protein sequence ID" value="KIK60950.1"/>
    <property type="molecule type" value="Genomic_DNA"/>
</dbReference>
<evidence type="ECO:0000313" key="3">
    <source>
        <dbReference type="Proteomes" id="UP000053593"/>
    </source>
</evidence>
<name>A0A0D0BB26_9AGAR</name>
<dbReference type="OrthoDB" id="3198848at2759"/>
<evidence type="ECO:0000313" key="2">
    <source>
        <dbReference type="EMBL" id="KIK60950.1"/>
    </source>
</evidence>
<protein>
    <submittedName>
        <fullName evidence="2">Uncharacterized protein</fullName>
    </submittedName>
</protein>
<gene>
    <name evidence="2" type="ORF">GYMLUDRAFT_43496</name>
</gene>
<sequence length="177" mass="19390">MASYPRSSPGLPPPPEIITYRLGDKLVYVTPPLDYEEAIDLAIQEFPSLKAYTEKGESRDRIAFYTVTTMSQGTRHSVCISKSAWKPCVSRMLRGDVVNIVVLPPSNTNSSTTTNEAELPPPQYLEVPDLSGQPASHRKSRSIPPSSHSGASGRHKSPSGSTRSSGSSKRRSWFNRS</sequence>
<accession>A0A0D0BB26</accession>
<feature type="compositionally biased region" description="Low complexity" evidence="1">
    <location>
        <begin position="158"/>
        <end position="167"/>
    </location>
</feature>
<keyword evidence="3" id="KW-1185">Reference proteome</keyword>